<dbReference type="InterPro" id="IPR022765">
    <property type="entry name" value="Dna2/Cas4_DUF83"/>
</dbReference>
<comment type="similarity">
    <text evidence="9">Belongs to the CRISPR-associated exonuclease Cas4 family.</text>
</comment>
<keyword evidence="2 9" id="KW-0479">Metal-binding</keyword>
<dbReference type="GO" id="GO:0004527">
    <property type="term" value="F:exonuclease activity"/>
    <property type="evidence" value="ECO:0007669"/>
    <property type="project" value="UniProtKB-KW"/>
</dbReference>
<evidence type="ECO:0000256" key="3">
    <source>
        <dbReference type="ARBA" id="ARBA00022801"/>
    </source>
</evidence>
<dbReference type="Proteomes" id="UP001314796">
    <property type="component" value="Unassembled WGS sequence"/>
</dbReference>
<evidence type="ECO:0000256" key="4">
    <source>
        <dbReference type="ARBA" id="ARBA00022839"/>
    </source>
</evidence>
<dbReference type="PANTHER" id="PTHR37168">
    <property type="entry name" value="CRISPR-ASSOCIATED EXONUCLEASE CAS4"/>
    <property type="match status" value="1"/>
</dbReference>
<comment type="caution">
    <text evidence="11">The sequence shown here is derived from an EMBL/GenBank/DDBJ whole genome shotgun (WGS) entry which is preliminary data.</text>
</comment>
<dbReference type="Pfam" id="PF01930">
    <property type="entry name" value="Cas_Cas4"/>
    <property type="match status" value="1"/>
</dbReference>
<evidence type="ECO:0000256" key="7">
    <source>
        <dbReference type="ARBA" id="ARBA00023118"/>
    </source>
</evidence>
<keyword evidence="12" id="KW-1185">Reference proteome</keyword>
<reference evidence="11 12" key="1">
    <citation type="submission" date="2021-01" db="EMBL/GenBank/DDBJ databases">
        <title>Genomic Encyclopedia of Type Strains, Phase IV (KMG-IV): sequencing the most valuable type-strain genomes for metagenomic binning, comparative biology and taxonomic classification.</title>
        <authorList>
            <person name="Goeker M."/>
        </authorList>
    </citation>
    <scope>NUCLEOTIDE SEQUENCE [LARGE SCALE GENOMIC DNA]</scope>
    <source>
        <strain evidence="11 12">DSM 25890</strain>
    </source>
</reference>
<comment type="cofactor">
    <cofactor evidence="9">
        <name>Mg(2+)</name>
        <dbReference type="ChEBI" id="CHEBI:18420"/>
    </cofactor>
    <cofactor evidence="9">
        <name>Mn(2+)</name>
        <dbReference type="ChEBI" id="CHEBI:29035"/>
    </cofactor>
    <text evidence="9">Mg(2+) or Mn(2+) required for ssDNA cleavage activity.</text>
</comment>
<protein>
    <recommendedName>
        <fullName evidence="9">CRISPR-associated exonuclease Cas4</fullName>
        <ecNumber evidence="9">3.1.12.1</ecNumber>
    </recommendedName>
</protein>
<evidence type="ECO:0000259" key="10">
    <source>
        <dbReference type="Pfam" id="PF01930"/>
    </source>
</evidence>
<dbReference type="EC" id="3.1.12.1" evidence="9"/>
<keyword evidence="6 9" id="KW-0411">Iron-sulfur</keyword>
<evidence type="ECO:0000256" key="6">
    <source>
        <dbReference type="ARBA" id="ARBA00023014"/>
    </source>
</evidence>
<keyword evidence="8 9" id="KW-0464">Manganese</keyword>
<evidence type="ECO:0000313" key="11">
    <source>
        <dbReference type="EMBL" id="MBM7616000.1"/>
    </source>
</evidence>
<keyword evidence="5 9" id="KW-0408">Iron</keyword>
<evidence type="ECO:0000256" key="1">
    <source>
        <dbReference type="ARBA" id="ARBA00022722"/>
    </source>
</evidence>
<organism evidence="11 12">
    <name type="scientific">Alkaliphilus hydrothermalis</name>
    <dbReference type="NCBI Taxonomy" id="1482730"/>
    <lineage>
        <taxon>Bacteria</taxon>
        <taxon>Bacillati</taxon>
        <taxon>Bacillota</taxon>
        <taxon>Clostridia</taxon>
        <taxon>Peptostreptococcales</taxon>
        <taxon>Natronincolaceae</taxon>
        <taxon>Alkaliphilus</taxon>
    </lineage>
</organism>
<dbReference type="RefSeq" id="WP_204403815.1">
    <property type="nucleotide sequence ID" value="NZ_JAFBEE010000022.1"/>
</dbReference>
<feature type="domain" description="DUF83" evidence="10">
    <location>
        <begin position="5"/>
        <end position="163"/>
    </location>
</feature>
<keyword evidence="7 9" id="KW-0051">Antiviral defense</keyword>
<dbReference type="PANTHER" id="PTHR37168:SF1">
    <property type="entry name" value="CRISPR-ASSOCIATED EXONUCLEASE CAS4"/>
    <property type="match status" value="1"/>
</dbReference>
<evidence type="ECO:0000313" key="12">
    <source>
        <dbReference type="Proteomes" id="UP001314796"/>
    </source>
</evidence>
<proteinExistence type="inferred from homology"/>
<keyword evidence="1 9" id="KW-0540">Nuclease</keyword>
<accession>A0ABS2NSR2</accession>
<dbReference type="NCBIfam" id="TIGR00372">
    <property type="entry name" value="cas4"/>
    <property type="match status" value="1"/>
</dbReference>
<dbReference type="InterPro" id="IPR013343">
    <property type="entry name" value="CRISPR-assoc_prot_Cas4"/>
</dbReference>
<keyword evidence="4 9" id="KW-0269">Exonuclease</keyword>
<gene>
    <name evidence="11" type="ORF">JOC73_002576</name>
</gene>
<evidence type="ECO:0000256" key="8">
    <source>
        <dbReference type="ARBA" id="ARBA00023211"/>
    </source>
</evidence>
<dbReference type="EMBL" id="JAFBEE010000022">
    <property type="protein sequence ID" value="MBM7616000.1"/>
    <property type="molecule type" value="Genomic_DNA"/>
</dbReference>
<evidence type="ECO:0000256" key="5">
    <source>
        <dbReference type="ARBA" id="ARBA00023004"/>
    </source>
</evidence>
<keyword evidence="3 9" id="KW-0378">Hydrolase</keyword>
<evidence type="ECO:0000256" key="2">
    <source>
        <dbReference type="ARBA" id="ARBA00022723"/>
    </source>
</evidence>
<comment type="function">
    <text evidence="9">CRISPR (clustered regularly interspaced short palindromic repeat) is an adaptive immune system that provides protection against mobile genetic elements (viruses, transposable elements and conjugative plasmids). CRISPR clusters contain sequences complementary to antecedent mobile elements and target invading nucleic acids. CRISPR clusters are transcribed and processed into CRISPR RNA (crRNA).</text>
</comment>
<evidence type="ECO:0000256" key="9">
    <source>
        <dbReference type="RuleBase" id="RU365022"/>
    </source>
</evidence>
<comment type="cofactor">
    <cofactor evidence="9">
        <name>iron-sulfur cluster</name>
        <dbReference type="ChEBI" id="CHEBI:30408"/>
    </cofactor>
</comment>
<dbReference type="InterPro" id="IPR011604">
    <property type="entry name" value="PDDEXK-like_dom_sf"/>
</dbReference>
<sequence>MKKITGVMVYYYFVCKRKLWFFINDMTMEHSSDLVNMGKIIDETSYSREKKNILIDETINIDFLKDWKVIHEVKKSRKIEEASKWQIKYYMWVLKHKGVAIEKGILDYPLLRKRENVFLEEEDEKQIEEILEDIQRIVNLKLPPDKVNKAVCKKCAYYELCYI</sequence>
<dbReference type="Gene3D" id="3.90.320.10">
    <property type="match status" value="1"/>
</dbReference>
<name>A0ABS2NSR2_9FIRM</name>